<dbReference type="InterPro" id="IPR010099">
    <property type="entry name" value="SDR39U1"/>
</dbReference>
<dbReference type="AlphaFoldDB" id="A0A2H1YJI3"/>
<name>A0A2H1YJI3_9FLAO</name>
<evidence type="ECO:0000259" key="3">
    <source>
        <dbReference type="Pfam" id="PF08338"/>
    </source>
</evidence>
<dbReference type="InterPro" id="IPR036291">
    <property type="entry name" value="NAD(P)-bd_dom_sf"/>
</dbReference>
<evidence type="ECO:0000256" key="1">
    <source>
        <dbReference type="ARBA" id="ARBA00009353"/>
    </source>
</evidence>
<evidence type="ECO:0000313" key="5">
    <source>
        <dbReference type="Proteomes" id="UP000234211"/>
    </source>
</evidence>
<dbReference type="SUPFAM" id="SSF51735">
    <property type="entry name" value="NAD(P)-binding Rossmann-fold domains"/>
    <property type="match status" value="1"/>
</dbReference>
<dbReference type="PANTHER" id="PTHR11092">
    <property type="entry name" value="SUGAR NUCLEOTIDE EPIMERASE RELATED"/>
    <property type="match status" value="1"/>
</dbReference>
<dbReference type="Proteomes" id="UP000234211">
    <property type="component" value="Unassembled WGS sequence"/>
</dbReference>
<dbReference type="Gene3D" id="3.40.50.720">
    <property type="entry name" value="NAD(P)-binding Rossmann-like Domain"/>
    <property type="match status" value="1"/>
</dbReference>
<feature type="domain" description="NAD-dependent epimerase/dehydratase" evidence="2">
    <location>
        <begin position="4"/>
        <end position="218"/>
    </location>
</feature>
<dbReference type="PANTHER" id="PTHR11092:SF0">
    <property type="entry name" value="EPIMERASE FAMILY PROTEIN SDR39U1"/>
    <property type="match status" value="1"/>
</dbReference>
<dbReference type="EMBL" id="OENF01000034">
    <property type="protein sequence ID" value="SOS74957.1"/>
    <property type="molecule type" value="Genomic_DNA"/>
</dbReference>
<reference evidence="5" key="1">
    <citation type="submission" date="2017-11" db="EMBL/GenBank/DDBJ databases">
        <authorList>
            <person name="Duchaud E."/>
        </authorList>
    </citation>
    <scope>NUCLEOTIDE SEQUENCE [LARGE SCALE GENOMIC DNA]</scope>
    <source>
        <strain evidence="5">Tenacibaculum sp. TNO020</strain>
    </source>
</reference>
<evidence type="ECO:0000313" key="4">
    <source>
        <dbReference type="EMBL" id="SOS74957.1"/>
    </source>
</evidence>
<dbReference type="Pfam" id="PF01370">
    <property type="entry name" value="Epimerase"/>
    <property type="match status" value="1"/>
</dbReference>
<gene>
    <name evidence="4" type="ORF">TNO020_40176</name>
</gene>
<feature type="domain" description="DUF1731" evidence="3">
    <location>
        <begin position="247"/>
        <end position="292"/>
    </location>
</feature>
<sequence>MTKVLITGGTGLVGNKLQDIFKQKSIDFSILTRNPKRANEFKWDISQKYIDKKAFENVTHIIHLAGAGIADKRWTSQRKEILINSRVASSDLLFDTIKALNIRLDGFISASGIGYYGAITSNTIFTETDVPQNDFISKVCVAWEKSANQFTELNIPVTILRTAVVLSKSGGALSKINTPLSLASLGNGTQYMPWIHIDDLCNLYVKAIENRQFTGIYNAVAPEHQTNNSFTRTLGDIIKKPIFPLNAPAFVLQIILGEMADILLKGSRISAKKTAENYTFEYPELKTALENIYHQN</sequence>
<evidence type="ECO:0000259" key="2">
    <source>
        <dbReference type="Pfam" id="PF01370"/>
    </source>
</evidence>
<protein>
    <submittedName>
        <fullName evidence="4">Epimerase</fullName>
    </submittedName>
</protein>
<dbReference type="InterPro" id="IPR013549">
    <property type="entry name" value="DUF1731"/>
</dbReference>
<dbReference type="Pfam" id="PF08338">
    <property type="entry name" value="DUF1731"/>
    <property type="match status" value="1"/>
</dbReference>
<accession>A0A2H1YJI3</accession>
<comment type="similarity">
    <text evidence="1">Belongs to the NAD(P)-dependent epimerase/dehydratase family. SDR39U1 subfamily.</text>
</comment>
<dbReference type="InterPro" id="IPR001509">
    <property type="entry name" value="Epimerase_deHydtase"/>
</dbReference>
<dbReference type="OrthoDB" id="9801773at2"/>
<dbReference type="NCBIfam" id="TIGR01777">
    <property type="entry name" value="yfcH"/>
    <property type="match status" value="1"/>
</dbReference>
<dbReference type="RefSeq" id="WP_101917533.1">
    <property type="nucleotide sequence ID" value="NZ_OENF01000034.1"/>
</dbReference>
<organism evidence="4 5">
    <name type="scientific">Tenacibaculum piscium</name>
    <dbReference type="NCBI Taxonomy" id="1458515"/>
    <lineage>
        <taxon>Bacteria</taxon>
        <taxon>Pseudomonadati</taxon>
        <taxon>Bacteroidota</taxon>
        <taxon>Flavobacteriia</taxon>
        <taxon>Flavobacteriales</taxon>
        <taxon>Flavobacteriaceae</taxon>
        <taxon>Tenacibaculum</taxon>
    </lineage>
</organism>
<proteinExistence type="inferred from homology"/>
<keyword evidence="5" id="KW-1185">Reference proteome</keyword>